<dbReference type="Proteomes" id="UP000485621">
    <property type="component" value="Unassembled WGS sequence"/>
</dbReference>
<protein>
    <submittedName>
        <fullName evidence="2">Uncharacterized protein</fullName>
    </submittedName>
</protein>
<sequence>MNFQLSIEKCANFGIFKKSICFLYIKLTIMLFDFIAFINELRDNNEKKETIEKYEKLVGPIEGGVKDQVWFVEYLTNFKPTKYLVPEELEKDFDRDLLQQLVLGSFSSDYELKVEKDKQSELYIAVKS</sequence>
<dbReference type="EMBL" id="MWDB01000001">
    <property type="protein sequence ID" value="OQB42634.1"/>
    <property type="molecule type" value="Genomic_DNA"/>
</dbReference>
<gene>
    <name evidence="2" type="ORF">BWY04_00070</name>
</gene>
<keyword evidence="1" id="KW-0812">Transmembrane</keyword>
<feature type="transmembrane region" description="Helical" evidence="1">
    <location>
        <begin position="21"/>
        <end position="38"/>
    </location>
</feature>
<accession>A0A1V5ZS33</accession>
<dbReference type="AlphaFoldDB" id="A0A1V5ZS33"/>
<evidence type="ECO:0000313" key="2">
    <source>
        <dbReference type="EMBL" id="OQB42634.1"/>
    </source>
</evidence>
<reference evidence="2" key="1">
    <citation type="submission" date="2017-02" db="EMBL/GenBank/DDBJ databases">
        <title>Delving into the versatile metabolic prowess of the omnipresent phylum Bacteroidetes.</title>
        <authorList>
            <person name="Nobu M.K."/>
            <person name="Mei R."/>
            <person name="Narihiro T."/>
            <person name="Kuroda K."/>
            <person name="Liu W.-T."/>
        </authorList>
    </citation>
    <scope>NUCLEOTIDE SEQUENCE</scope>
    <source>
        <strain evidence="2">ADurb.Bin160</strain>
    </source>
</reference>
<proteinExistence type="predicted"/>
<keyword evidence="1" id="KW-0472">Membrane</keyword>
<name>A0A1V5ZS33_9BACT</name>
<organism evidence="2">
    <name type="scientific">candidate division CPR1 bacterium ADurb.Bin160</name>
    <dbReference type="NCBI Taxonomy" id="1852826"/>
    <lineage>
        <taxon>Bacteria</taxon>
        <taxon>candidate division CPR1</taxon>
    </lineage>
</organism>
<comment type="caution">
    <text evidence="2">The sequence shown here is derived from an EMBL/GenBank/DDBJ whole genome shotgun (WGS) entry which is preliminary data.</text>
</comment>
<evidence type="ECO:0000256" key="1">
    <source>
        <dbReference type="SAM" id="Phobius"/>
    </source>
</evidence>
<keyword evidence="1" id="KW-1133">Transmembrane helix</keyword>